<dbReference type="Proteomes" id="UP000259465">
    <property type="component" value="Chromosome"/>
</dbReference>
<organism evidence="3 4">
    <name type="scientific">Chromobacterium rhizoryzae</name>
    <dbReference type="NCBI Taxonomy" id="1778675"/>
    <lineage>
        <taxon>Bacteria</taxon>
        <taxon>Pseudomonadati</taxon>
        <taxon>Pseudomonadota</taxon>
        <taxon>Betaproteobacteria</taxon>
        <taxon>Neisseriales</taxon>
        <taxon>Chromobacteriaceae</taxon>
        <taxon>Chromobacterium</taxon>
    </lineage>
</organism>
<dbReference type="PANTHER" id="PTHR35601:SF1">
    <property type="entry name" value="TOXIN RELE"/>
    <property type="match status" value="1"/>
</dbReference>
<name>A0AAD0W963_9NEIS</name>
<keyword evidence="4" id="KW-1185">Reference proteome</keyword>
<dbReference type="KEGG" id="crz:D1345_18450"/>
<comment type="similarity">
    <text evidence="1">Belongs to the RelE toxin family.</text>
</comment>
<proteinExistence type="inferred from homology"/>
<dbReference type="Gene3D" id="3.30.2310.20">
    <property type="entry name" value="RelE-like"/>
    <property type="match status" value="1"/>
</dbReference>
<dbReference type="PANTHER" id="PTHR35601">
    <property type="entry name" value="TOXIN RELE"/>
    <property type="match status" value="1"/>
</dbReference>
<dbReference type="NCBIfam" id="TIGR02385">
    <property type="entry name" value="RelE_StbE"/>
    <property type="match status" value="1"/>
</dbReference>
<keyword evidence="2" id="KW-1277">Toxin-antitoxin system</keyword>
<evidence type="ECO:0000313" key="4">
    <source>
        <dbReference type="Proteomes" id="UP000259465"/>
    </source>
</evidence>
<dbReference type="RefSeq" id="WP_048414285.1">
    <property type="nucleotide sequence ID" value="NZ_CP031968.1"/>
</dbReference>
<dbReference type="InterPro" id="IPR007712">
    <property type="entry name" value="RelE/ParE_toxin"/>
</dbReference>
<dbReference type="Pfam" id="PF05016">
    <property type="entry name" value="ParE_toxin"/>
    <property type="match status" value="1"/>
</dbReference>
<evidence type="ECO:0000313" key="3">
    <source>
        <dbReference type="EMBL" id="AXT48025.1"/>
    </source>
</evidence>
<reference evidence="3 4" key="1">
    <citation type="submission" date="2018-08" db="EMBL/GenBank/DDBJ databases">
        <title>Complete genome sequence of JP2-74.</title>
        <authorList>
            <person name="Wu L."/>
        </authorList>
    </citation>
    <scope>NUCLEOTIDE SEQUENCE [LARGE SCALE GENOMIC DNA]</scope>
    <source>
        <strain evidence="3 4">JP2-74</strain>
    </source>
</reference>
<dbReference type="AlphaFoldDB" id="A0AAD0W963"/>
<dbReference type="EMBL" id="CP031968">
    <property type="protein sequence ID" value="AXT48025.1"/>
    <property type="molecule type" value="Genomic_DNA"/>
</dbReference>
<evidence type="ECO:0000256" key="1">
    <source>
        <dbReference type="ARBA" id="ARBA00006226"/>
    </source>
</evidence>
<gene>
    <name evidence="3" type="ORF">D1345_18450</name>
</gene>
<protein>
    <submittedName>
        <fullName evidence="3">Type II toxin-antitoxin system RelE/ParE family toxin</fullName>
    </submittedName>
</protein>
<accession>A0AAD0W963</accession>
<evidence type="ECO:0000256" key="2">
    <source>
        <dbReference type="ARBA" id="ARBA00022649"/>
    </source>
</evidence>
<dbReference type="SUPFAM" id="SSF143011">
    <property type="entry name" value="RelE-like"/>
    <property type="match status" value="1"/>
</dbReference>
<dbReference type="InterPro" id="IPR035093">
    <property type="entry name" value="RelE/ParE_toxin_dom_sf"/>
</dbReference>
<sequence>MSYEIVFRVDAEKEWRKLDPSIRQQFAKKLRERAEHPHNPAAKLHGLEGCYKIKLRQTGYRLVYEVDDGKIIIIVVAIGHRDKNQAYQKAKARQG</sequence>